<dbReference type="InterPro" id="IPR036393">
    <property type="entry name" value="AceGlu_kinase-like_sf"/>
</dbReference>
<dbReference type="EMBL" id="CAJRAU010000005">
    <property type="protein sequence ID" value="CAG5071940.1"/>
    <property type="molecule type" value="Genomic_DNA"/>
</dbReference>
<dbReference type="InterPro" id="IPR001341">
    <property type="entry name" value="Asp_kinase"/>
</dbReference>
<evidence type="ECO:0000256" key="2">
    <source>
        <dbReference type="ARBA" id="ARBA00010122"/>
    </source>
</evidence>
<evidence type="ECO:0000256" key="7">
    <source>
        <dbReference type="ARBA" id="ARBA00047872"/>
    </source>
</evidence>
<dbReference type="EC" id="2.7.2.4" evidence="8"/>
<keyword evidence="4" id="KW-0547">Nucleotide-binding</keyword>
<evidence type="ECO:0000256" key="9">
    <source>
        <dbReference type="RuleBase" id="RU004249"/>
    </source>
</evidence>
<dbReference type="Proteomes" id="UP000679725">
    <property type="component" value="Unassembled WGS sequence"/>
</dbReference>
<keyword evidence="6" id="KW-0067">ATP-binding</keyword>
<dbReference type="PIRSF" id="PIRSF000726">
    <property type="entry name" value="Asp_kin"/>
    <property type="match status" value="1"/>
</dbReference>
<feature type="domain" description="Aspartokinase ACT" evidence="11">
    <location>
        <begin position="380"/>
        <end position="437"/>
    </location>
</feature>
<comment type="similarity">
    <text evidence="2 8">Belongs to the aspartokinase family.</text>
</comment>
<dbReference type="PANTHER" id="PTHR21499">
    <property type="entry name" value="ASPARTATE KINASE"/>
    <property type="match status" value="1"/>
</dbReference>
<dbReference type="RefSeq" id="WP_215235193.1">
    <property type="nucleotide sequence ID" value="NZ_CAJRAU010000005.1"/>
</dbReference>
<feature type="domain" description="Aspartate/glutamate/uridylate kinase" evidence="10">
    <location>
        <begin position="2"/>
        <end position="277"/>
    </location>
</feature>
<dbReference type="Gene3D" id="3.40.1160.10">
    <property type="entry name" value="Acetylglutamate kinase-like"/>
    <property type="match status" value="1"/>
</dbReference>
<evidence type="ECO:0000259" key="11">
    <source>
        <dbReference type="Pfam" id="PF22468"/>
    </source>
</evidence>
<gene>
    <name evidence="12" type="primary">lysC</name>
    <name evidence="12" type="ORF">DYBT9623_03916</name>
</gene>
<evidence type="ECO:0000313" key="13">
    <source>
        <dbReference type="Proteomes" id="UP000679725"/>
    </source>
</evidence>
<feature type="domain" description="Aspartokinase ACT" evidence="11">
    <location>
        <begin position="314"/>
        <end position="355"/>
    </location>
</feature>
<evidence type="ECO:0000256" key="5">
    <source>
        <dbReference type="ARBA" id="ARBA00022777"/>
    </source>
</evidence>
<evidence type="ECO:0000256" key="3">
    <source>
        <dbReference type="ARBA" id="ARBA00022679"/>
    </source>
</evidence>
<evidence type="ECO:0000313" key="12">
    <source>
        <dbReference type="EMBL" id="CAG5071940.1"/>
    </source>
</evidence>
<comment type="catalytic activity">
    <reaction evidence="7 8">
        <text>L-aspartate + ATP = 4-phospho-L-aspartate + ADP</text>
        <dbReference type="Rhea" id="RHEA:23776"/>
        <dbReference type="ChEBI" id="CHEBI:29991"/>
        <dbReference type="ChEBI" id="CHEBI:30616"/>
        <dbReference type="ChEBI" id="CHEBI:57535"/>
        <dbReference type="ChEBI" id="CHEBI:456216"/>
        <dbReference type="EC" id="2.7.2.4"/>
    </reaction>
</comment>
<organism evidence="12 13">
    <name type="scientific">Dyadobacter linearis</name>
    <dbReference type="NCBI Taxonomy" id="2823330"/>
    <lineage>
        <taxon>Bacteria</taxon>
        <taxon>Pseudomonadati</taxon>
        <taxon>Bacteroidota</taxon>
        <taxon>Cytophagia</taxon>
        <taxon>Cytophagales</taxon>
        <taxon>Spirosomataceae</taxon>
        <taxon>Dyadobacter</taxon>
    </lineage>
</organism>
<evidence type="ECO:0000256" key="8">
    <source>
        <dbReference type="RuleBase" id="RU003448"/>
    </source>
</evidence>
<proteinExistence type="inferred from homology"/>
<comment type="pathway">
    <text evidence="9">Amino-acid biosynthesis; L-threonine biosynthesis; L-threonine from L-aspartate: step 1/5.</text>
</comment>
<name>A0ABM8UUI7_9BACT</name>
<dbReference type="NCBIfam" id="TIGR00657">
    <property type="entry name" value="asp_kinases"/>
    <property type="match status" value="1"/>
</dbReference>
<evidence type="ECO:0000256" key="1">
    <source>
        <dbReference type="ARBA" id="ARBA00004766"/>
    </source>
</evidence>
<dbReference type="InterPro" id="IPR054352">
    <property type="entry name" value="ACT_Aspartokinase"/>
</dbReference>
<dbReference type="InterPro" id="IPR018042">
    <property type="entry name" value="Aspartate_kinase_CS"/>
</dbReference>
<accession>A0ABM8UUI7</accession>
<comment type="pathway">
    <text evidence="9">Amino-acid biosynthesis; L-methionine biosynthesis via de novo pathway; L-homoserine from L-aspartate: step 1/3.</text>
</comment>
<dbReference type="Pfam" id="PF00696">
    <property type="entry name" value="AA_kinase"/>
    <property type="match status" value="1"/>
</dbReference>
<comment type="pathway">
    <text evidence="1 9">Amino-acid biosynthesis; L-lysine biosynthesis via DAP pathway; (S)-tetrahydrodipicolinate from L-aspartate: step 1/4.</text>
</comment>
<dbReference type="SUPFAM" id="SSF53633">
    <property type="entry name" value="Carbamate kinase-like"/>
    <property type="match status" value="1"/>
</dbReference>
<dbReference type="Pfam" id="PF22468">
    <property type="entry name" value="ACT_9"/>
    <property type="match status" value="2"/>
</dbReference>
<dbReference type="InterPro" id="IPR042199">
    <property type="entry name" value="AsparK_Bifunc_asparK/hSer_DH"/>
</dbReference>
<evidence type="ECO:0000256" key="4">
    <source>
        <dbReference type="ARBA" id="ARBA00022741"/>
    </source>
</evidence>
<comment type="caution">
    <text evidence="12">The sequence shown here is derived from an EMBL/GenBank/DDBJ whole genome shotgun (WGS) entry which is preliminary data.</text>
</comment>
<dbReference type="InterPro" id="IPR001048">
    <property type="entry name" value="Asp/Glu/Uridylate_kinase"/>
</dbReference>
<keyword evidence="3 8" id="KW-0808">Transferase</keyword>
<dbReference type="InterPro" id="IPR045865">
    <property type="entry name" value="ACT-like_dom_sf"/>
</dbReference>
<evidence type="ECO:0000259" key="10">
    <source>
        <dbReference type="Pfam" id="PF00696"/>
    </source>
</evidence>
<dbReference type="PROSITE" id="PS00324">
    <property type="entry name" value="ASPARTOKINASE"/>
    <property type="match status" value="1"/>
</dbReference>
<dbReference type="CDD" id="cd04912">
    <property type="entry name" value="ACT_AKiii-LysC-EC-like_1"/>
    <property type="match status" value="1"/>
</dbReference>
<dbReference type="SUPFAM" id="SSF55021">
    <property type="entry name" value="ACT-like"/>
    <property type="match status" value="2"/>
</dbReference>
<dbReference type="Gene3D" id="3.30.70.260">
    <property type="match status" value="2"/>
</dbReference>
<evidence type="ECO:0000256" key="6">
    <source>
        <dbReference type="ARBA" id="ARBA00022840"/>
    </source>
</evidence>
<dbReference type="InterPro" id="IPR005260">
    <property type="entry name" value="Asp_kin_monofn"/>
</dbReference>
<dbReference type="GO" id="GO:0004072">
    <property type="term" value="F:aspartate kinase activity"/>
    <property type="evidence" value="ECO:0007669"/>
    <property type="project" value="UniProtKB-EC"/>
</dbReference>
<reference evidence="12 13" key="1">
    <citation type="submission" date="2021-04" db="EMBL/GenBank/DDBJ databases">
        <authorList>
            <person name="Rodrigo-Torres L."/>
            <person name="Arahal R. D."/>
            <person name="Lucena T."/>
        </authorList>
    </citation>
    <scope>NUCLEOTIDE SEQUENCE [LARGE SCALE GENOMIC DNA]</scope>
    <source>
        <strain evidence="12 13">CECT 9623</strain>
    </source>
</reference>
<keyword evidence="13" id="KW-1185">Reference proteome</keyword>
<dbReference type="Gene3D" id="1.20.120.1320">
    <property type="entry name" value="Aspartokinase, catalytic domain"/>
    <property type="match status" value="1"/>
</dbReference>
<keyword evidence="9" id="KW-0028">Amino-acid biosynthesis</keyword>
<dbReference type="PANTHER" id="PTHR21499:SF59">
    <property type="entry name" value="ASPARTOKINASE"/>
    <property type="match status" value="1"/>
</dbReference>
<protein>
    <recommendedName>
        <fullName evidence="8">Aspartokinase</fullName>
        <ecNumber evidence="8">2.7.2.4</ecNumber>
    </recommendedName>
</protein>
<keyword evidence="5 8" id="KW-0418">Kinase</keyword>
<sequence length="452" mass="50483">MQVWKFGGTSVGKPERMHSIRELLNSDPNRKIVVLSALSGSTNALIAIGEAVKAFDDAKAAVLLDDLKTHYSLFIKELYATPEGLQKGQEIVDTEFGYIKSLVGIKPFTTKQDKELVAEGEILSTKMFQAYLDEKGDSSVLLSALDFMRIDADGEPELATIEEKLVTILSQYSDKQTIITQGFICRNPREEVDNLKRGGSDYTASLIGGAIRADEIQIWTDIDGMHNNDPRIVKRTFPIRELTFEEAAELAYFGAKILHPSTITPAKLRSVPVRLKNTMQPEAPGTLIANQTSDREIKAIAAKDNITAIYIHSTRMLNAYGFLRRVFEVFEKYKTPVDMITTSEVSVSVTIDNSEHLEKISADLKEFADLEEHDLDQNIICIVGNFSADKEGIALKVLDALKHIPIRMISYGASEHNLSLLIHSKYKAEALNVLNERLFYYEDAMKDIFTAP</sequence>